<dbReference type="Gene3D" id="1.10.287.1060">
    <property type="entry name" value="ESAT-6-like"/>
    <property type="match status" value="1"/>
</dbReference>
<reference evidence="1 2" key="1">
    <citation type="submission" date="2020-05" db="EMBL/GenBank/DDBJ databases">
        <title>Nakamurella sp. DB0629 isolated from air conditioner.</title>
        <authorList>
            <person name="Kim D.H."/>
            <person name="Kim D.-U."/>
        </authorList>
    </citation>
    <scope>NUCLEOTIDE SEQUENCE [LARGE SCALE GENOMIC DNA]</scope>
    <source>
        <strain evidence="1 2">DB0629</strain>
    </source>
</reference>
<dbReference type="SUPFAM" id="SSF140453">
    <property type="entry name" value="EsxAB dimer-like"/>
    <property type="match status" value="1"/>
</dbReference>
<evidence type="ECO:0008006" key="3">
    <source>
        <dbReference type="Google" id="ProtNLM"/>
    </source>
</evidence>
<evidence type="ECO:0000313" key="2">
    <source>
        <dbReference type="Proteomes" id="UP000562984"/>
    </source>
</evidence>
<accession>A0A849A939</accession>
<dbReference type="EMBL" id="JABEND010000003">
    <property type="protein sequence ID" value="NNG35618.1"/>
    <property type="molecule type" value="Genomic_DNA"/>
</dbReference>
<dbReference type="RefSeq" id="WP_171199281.1">
    <property type="nucleotide sequence ID" value="NZ_JABEND010000003.1"/>
</dbReference>
<keyword evidence="2" id="KW-1185">Reference proteome</keyword>
<name>A0A849A939_9ACTN</name>
<gene>
    <name evidence="1" type="ORF">HKD39_07805</name>
</gene>
<dbReference type="AlphaFoldDB" id="A0A849A939"/>
<proteinExistence type="predicted"/>
<sequence length="95" mass="10176">MSEIFVDYAAMSTGHDGLVATWNRIEGHLSELNALAAATGSMQAETLTAYLALKTQWDAAAGERQLALKQLAASLAQISANYQQTDRTLAAQFAM</sequence>
<organism evidence="1 2">
    <name type="scientific">Nakamurella aerolata</name>
    <dbReference type="NCBI Taxonomy" id="1656892"/>
    <lineage>
        <taxon>Bacteria</taxon>
        <taxon>Bacillati</taxon>
        <taxon>Actinomycetota</taxon>
        <taxon>Actinomycetes</taxon>
        <taxon>Nakamurellales</taxon>
        <taxon>Nakamurellaceae</taxon>
        <taxon>Nakamurella</taxon>
    </lineage>
</organism>
<protein>
    <recommendedName>
        <fullName evidence="3">WXG100 family type VII secretion target</fullName>
    </recommendedName>
</protein>
<dbReference type="Proteomes" id="UP000562984">
    <property type="component" value="Unassembled WGS sequence"/>
</dbReference>
<dbReference type="InterPro" id="IPR036689">
    <property type="entry name" value="ESAT-6-like_sf"/>
</dbReference>
<comment type="caution">
    <text evidence="1">The sequence shown here is derived from an EMBL/GenBank/DDBJ whole genome shotgun (WGS) entry which is preliminary data.</text>
</comment>
<evidence type="ECO:0000313" key="1">
    <source>
        <dbReference type="EMBL" id="NNG35618.1"/>
    </source>
</evidence>